<dbReference type="Proteomes" id="UP001374535">
    <property type="component" value="Chromosome 3"/>
</dbReference>
<reference evidence="7 8" key="1">
    <citation type="journal article" date="2023" name="Life. Sci Alliance">
        <title>Evolutionary insights into 3D genome organization and epigenetic landscape of Vigna mungo.</title>
        <authorList>
            <person name="Junaid A."/>
            <person name="Singh B."/>
            <person name="Bhatia S."/>
        </authorList>
    </citation>
    <scope>NUCLEOTIDE SEQUENCE [LARGE SCALE GENOMIC DNA]</scope>
    <source>
        <strain evidence="7">Urdbean</strain>
    </source>
</reference>
<evidence type="ECO:0000256" key="1">
    <source>
        <dbReference type="ARBA" id="ARBA00008056"/>
    </source>
</evidence>
<keyword evidence="3" id="KW-0847">Vitamin C</keyword>
<dbReference type="GO" id="GO:0031418">
    <property type="term" value="F:L-ascorbic acid binding"/>
    <property type="evidence" value="ECO:0007669"/>
    <property type="project" value="UniProtKB-KW"/>
</dbReference>
<dbReference type="PANTHER" id="PTHR47991">
    <property type="entry name" value="OXOGLUTARATE/IRON-DEPENDENT DIOXYGENASE"/>
    <property type="match status" value="1"/>
</dbReference>
<dbReference type="AlphaFoldDB" id="A0AAQ3S672"/>
<name>A0AAQ3S672_VIGMU</name>
<dbReference type="InterPro" id="IPR005123">
    <property type="entry name" value="Oxoglu/Fe-dep_dioxygenase_dom"/>
</dbReference>
<dbReference type="InterPro" id="IPR027443">
    <property type="entry name" value="IPNS-like_sf"/>
</dbReference>
<feature type="domain" description="Fe2OG dioxygenase" evidence="6">
    <location>
        <begin position="234"/>
        <end position="335"/>
    </location>
</feature>
<dbReference type="SUPFAM" id="SSF51197">
    <property type="entry name" value="Clavaminate synthase-like"/>
    <property type="match status" value="1"/>
</dbReference>
<evidence type="ECO:0000256" key="3">
    <source>
        <dbReference type="ARBA" id="ARBA00022896"/>
    </source>
</evidence>
<dbReference type="InterPro" id="IPR044861">
    <property type="entry name" value="IPNS-like_FE2OG_OXY"/>
</dbReference>
<gene>
    <name evidence="7" type="ORF">V8G54_010146</name>
</gene>
<evidence type="ECO:0000256" key="2">
    <source>
        <dbReference type="ARBA" id="ARBA00022723"/>
    </source>
</evidence>
<dbReference type="GO" id="GO:0046872">
    <property type="term" value="F:metal ion binding"/>
    <property type="evidence" value="ECO:0007669"/>
    <property type="project" value="UniProtKB-KW"/>
</dbReference>
<sequence length="385" mass="43826">MDYSTFPLRHFFLKKLRGLRFVSHSSERYSAQSVFYQDRGITAVHVCITDIEVATKHFLFHSQALTIMAECYEEVPYSACDDEIPTVDYSLLFSDNPNQQLDALQRLRHACLEYGFFYLVNHSIKDEVLDNMLKGVSDFFNQTTLDERKIYSKRSPLDKIRWGLNSYTGENREYLKVVAHPEHHFPSKPSGFSKTLEEYGKDMRRVVIGLARAVSKTLGFEEQFIEKALELKSGFDVMAMNLYPPNAKSKGAVGLSEHTDPGFIISLVQDVNGGLQILSHKGNWINAYIPYHAILIQLGDQLEILTNGMYKSHIHRVIVGNNKVKRISVVGVHGPSLDKLISPSTVFVDDEHPKKYREMAYKESLVVNGDDEVDVQSSLEKARLV</sequence>
<evidence type="ECO:0000256" key="5">
    <source>
        <dbReference type="RuleBase" id="RU003682"/>
    </source>
</evidence>
<keyword evidence="2 5" id="KW-0479">Metal-binding</keyword>
<dbReference type="Gene3D" id="2.60.120.330">
    <property type="entry name" value="B-lactam Antibiotic, Isopenicillin N Synthase, Chain"/>
    <property type="match status" value="1"/>
</dbReference>
<dbReference type="InterPro" id="IPR050295">
    <property type="entry name" value="Plant_2OG-oxidoreductases"/>
</dbReference>
<keyword evidence="5" id="KW-0560">Oxidoreductase</keyword>
<evidence type="ECO:0000259" key="6">
    <source>
        <dbReference type="PROSITE" id="PS51471"/>
    </source>
</evidence>
<dbReference type="EMBL" id="CP144698">
    <property type="protein sequence ID" value="WVZ17164.1"/>
    <property type="molecule type" value="Genomic_DNA"/>
</dbReference>
<keyword evidence="8" id="KW-1185">Reference proteome</keyword>
<keyword evidence="4 5" id="KW-0408">Iron</keyword>
<dbReference type="PROSITE" id="PS51471">
    <property type="entry name" value="FE2OG_OXY"/>
    <property type="match status" value="1"/>
</dbReference>
<evidence type="ECO:0000313" key="8">
    <source>
        <dbReference type="Proteomes" id="UP001374535"/>
    </source>
</evidence>
<evidence type="ECO:0000256" key="4">
    <source>
        <dbReference type="ARBA" id="ARBA00023004"/>
    </source>
</evidence>
<protein>
    <recommendedName>
        <fullName evidence="6">Fe2OG dioxygenase domain-containing protein</fullName>
    </recommendedName>
</protein>
<evidence type="ECO:0000313" key="7">
    <source>
        <dbReference type="EMBL" id="WVZ17164.1"/>
    </source>
</evidence>
<dbReference type="InterPro" id="IPR026992">
    <property type="entry name" value="DIOX_N"/>
</dbReference>
<dbReference type="Pfam" id="PF14226">
    <property type="entry name" value="DIOX_N"/>
    <property type="match status" value="1"/>
</dbReference>
<proteinExistence type="inferred from homology"/>
<accession>A0AAQ3S672</accession>
<dbReference type="GO" id="GO:0016491">
    <property type="term" value="F:oxidoreductase activity"/>
    <property type="evidence" value="ECO:0007669"/>
    <property type="project" value="UniProtKB-KW"/>
</dbReference>
<comment type="similarity">
    <text evidence="1 5">Belongs to the iron/ascorbate-dependent oxidoreductase family.</text>
</comment>
<organism evidence="7 8">
    <name type="scientific">Vigna mungo</name>
    <name type="common">Black gram</name>
    <name type="synonym">Phaseolus mungo</name>
    <dbReference type="NCBI Taxonomy" id="3915"/>
    <lineage>
        <taxon>Eukaryota</taxon>
        <taxon>Viridiplantae</taxon>
        <taxon>Streptophyta</taxon>
        <taxon>Embryophyta</taxon>
        <taxon>Tracheophyta</taxon>
        <taxon>Spermatophyta</taxon>
        <taxon>Magnoliopsida</taxon>
        <taxon>eudicotyledons</taxon>
        <taxon>Gunneridae</taxon>
        <taxon>Pentapetalae</taxon>
        <taxon>rosids</taxon>
        <taxon>fabids</taxon>
        <taxon>Fabales</taxon>
        <taxon>Fabaceae</taxon>
        <taxon>Papilionoideae</taxon>
        <taxon>50 kb inversion clade</taxon>
        <taxon>NPAAA clade</taxon>
        <taxon>indigoferoid/millettioid clade</taxon>
        <taxon>Phaseoleae</taxon>
        <taxon>Vigna</taxon>
    </lineage>
</organism>
<dbReference type="Pfam" id="PF03171">
    <property type="entry name" value="2OG-FeII_Oxy"/>
    <property type="match status" value="1"/>
</dbReference>